<accession>A0AC34FXL7</accession>
<evidence type="ECO:0000313" key="1">
    <source>
        <dbReference type="Proteomes" id="UP000887579"/>
    </source>
</evidence>
<name>A0AC34FXL7_9BILA</name>
<dbReference type="WBParaSite" id="ES5_v2.g21753.t1">
    <property type="protein sequence ID" value="ES5_v2.g21753.t1"/>
    <property type="gene ID" value="ES5_v2.g21753"/>
</dbReference>
<dbReference type="Proteomes" id="UP000887579">
    <property type="component" value="Unplaced"/>
</dbReference>
<protein>
    <submittedName>
        <fullName evidence="2">CHCH domain-containing protein</fullName>
    </submittedName>
</protein>
<proteinExistence type="predicted"/>
<evidence type="ECO:0000313" key="2">
    <source>
        <dbReference type="WBParaSite" id="ES5_v2.g21753.t1"/>
    </source>
</evidence>
<reference evidence="2" key="1">
    <citation type="submission" date="2022-11" db="UniProtKB">
        <authorList>
            <consortium name="WormBaseParasite"/>
        </authorList>
    </citation>
    <scope>IDENTIFICATION</scope>
</reference>
<organism evidence="1 2">
    <name type="scientific">Panagrolaimus sp. ES5</name>
    <dbReference type="NCBI Taxonomy" id="591445"/>
    <lineage>
        <taxon>Eukaryota</taxon>
        <taxon>Metazoa</taxon>
        <taxon>Ecdysozoa</taxon>
        <taxon>Nematoda</taxon>
        <taxon>Chromadorea</taxon>
        <taxon>Rhabditida</taxon>
        <taxon>Tylenchina</taxon>
        <taxon>Panagrolaimomorpha</taxon>
        <taxon>Panagrolaimoidea</taxon>
        <taxon>Panagrolaimidae</taxon>
        <taxon>Panagrolaimus</taxon>
    </lineage>
</organism>
<sequence>MWNRIKRKNIKALDLKMVQMVFAAVFVFSGYRLWQMKQEEKPSPIIPAQSFERYVKIQKEAKRKLEMLKYMVCLREHKNKNEDCRYAAKDYFQCRMDAGLMDKDAWPRLGFK</sequence>